<evidence type="ECO:0000313" key="2">
    <source>
        <dbReference type="EMBL" id="OXA58484.1"/>
    </source>
</evidence>
<evidence type="ECO:0000313" key="3">
    <source>
        <dbReference type="Proteomes" id="UP000198287"/>
    </source>
</evidence>
<dbReference type="Proteomes" id="UP000198287">
    <property type="component" value="Unassembled WGS sequence"/>
</dbReference>
<dbReference type="EMBL" id="LNIX01000003">
    <property type="protein sequence ID" value="OXA58484.1"/>
    <property type="molecule type" value="Genomic_DNA"/>
</dbReference>
<proteinExistence type="predicted"/>
<dbReference type="InterPro" id="IPR013087">
    <property type="entry name" value="Znf_C2H2_type"/>
</dbReference>
<name>A0A226EN95_FOLCA</name>
<organism evidence="2 3">
    <name type="scientific">Folsomia candida</name>
    <name type="common">Springtail</name>
    <dbReference type="NCBI Taxonomy" id="158441"/>
    <lineage>
        <taxon>Eukaryota</taxon>
        <taxon>Metazoa</taxon>
        <taxon>Ecdysozoa</taxon>
        <taxon>Arthropoda</taxon>
        <taxon>Hexapoda</taxon>
        <taxon>Collembola</taxon>
        <taxon>Entomobryomorpha</taxon>
        <taxon>Isotomoidea</taxon>
        <taxon>Isotomidae</taxon>
        <taxon>Proisotominae</taxon>
        <taxon>Folsomia</taxon>
    </lineage>
</organism>
<comment type="caution">
    <text evidence="2">The sequence shown here is derived from an EMBL/GenBank/DDBJ whole genome shotgun (WGS) entry which is preliminary data.</text>
</comment>
<sequence length="322" mass="36399">MGRKTLATGDDSLPIVRKVRNGRKSKISKSVICPTCGTGCSSIGALRKHNSNHHVGSDAKRKVQAKKHREGAKAWNKKNQLGSYCNVDEKDKLEVFTGDVEQDDPIDDDENEFMRLAIIGRGKTRPYFGNVILVVPARVKYDDLDEYCNDKLSKYNVYIGTCAKRGGCIIHQMLDGLGDCSSPAKMLQEKNNDGKKKWRAYHYELTFDSGMSSEKNQKDAFKWESFHTYAAAGQRKTKSAPIRAKYLNQAIEGLEGVKGELTEDQIRRAYRLGRSNYCIIGPKEDFEGIQIRFPVRNKKGKQLFTKFTSELADKSENQQLKK</sequence>
<keyword evidence="3" id="KW-1185">Reference proteome</keyword>
<protein>
    <recommendedName>
        <fullName evidence="1">C2H2-type domain-containing protein</fullName>
    </recommendedName>
</protein>
<gene>
    <name evidence="2" type="ORF">Fcan01_07941</name>
</gene>
<feature type="domain" description="C2H2-type" evidence="1">
    <location>
        <begin position="33"/>
        <end position="54"/>
    </location>
</feature>
<evidence type="ECO:0000259" key="1">
    <source>
        <dbReference type="PROSITE" id="PS00028"/>
    </source>
</evidence>
<dbReference type="AlphaFoldDB" id="A0A226EN95"/>
<accession>A0A226EN95</accession>
<reference evidence="2 3" key="1">
    <citation type="submission" date="2015-12" db="EMBL/GenBank/DDBJ databases">
        <title>The genome of Folsomia candida.</title>
        <authorList>
            <person name="Faddeeva A."/>
            <person name="Derks M.F."/>
            <person name="Anvar Y."/>
            <person name="Smit S."/>
            <person name="Van Straalen N."/>
            <person name="Roelofs D."/>
        </authorList>
    </citation>
    <scope>NUCLEOTIDE SEQUENCE [LARGE SCALE GENOMIC DNA]</scope>
    <source>
        <strain evidence="2 3">VU population</strain>
        <tissue evidence="2">Whole body</tissue>
    </source>
</reference>
<dbReference type="PROSITE" id="PS00028">
    <property type="entry name" value="ZINC_FINGER_C2H2_1"/>
    <property type="match status" value="1"/>
</dbReference>